<evidence type="ECO:0000313" key="5">
    <source>
        <dbReference type="EMBL" id="KAA8481714.1"/>
    </source>
</evidence>
<dbReference type="PANTHER" id="PTHR30146">
    <property type="entry name" value="LACI-RELATED TRANSCRIPTIONAL REPRESSOR"/>
    <property type="match status" value="1"/>
</dbReference>
<evidence type="ECO:0000313" key="8">
    <source>
        <dbReference type="Proteomes" id="UP000322918"/>
    </source>
</evidence>
<dbReference type="Gene3D" id="3.40.50.2300">
    <property type="match status" value="2"/>
</dbReference>
<dbReference type="AlphaFoldDB" id="A0A4Q0MFL8"/>
<evidence type="ECO:0000313" key="7">
    <source>
        <dbReference type="Proteomes" id="UP000290848"/>
    </source>
</evidence>
<dbReference type="SUPFAM" id="SSF47413">
    <property type="entry name" value="lambda repressor-like DNA-binding domains"/>
    <property type="match status" value="1"/>
</dbReference>
<dbReference type="InterPro" id="IPR000843">
    <property type="entry name" value="HTH_LacI"/>
</dbReference>
<dbReference type="InterPro" id="IPR025997">
    <property type="entry name" value="SBP_2_dom"/>
</dbReference>
<dbReference type="OrthoDB" id="9803256at2"/>
<keyword evidence="1" id="KW-0805">Transcription regulation</keyword>
<dbReference type="InterPro" id="IPR010982">
    <property type="entry name" value="Lambda_DNA-bd_dom_sf"/>
</dbReference>
<proteinExistence type="predicted"/>
<dbReference type="CDD" id="cd06267">
    <property type="entry name" value="PBP1_LacI_sugar_binding-like"/>
    <property type="match status" value="1"/>
</dbReference>
<dbReference type="GO" id="GO:0003700">
    <property type="term" value="F:DNA-binding transcription factor activity"/>
    <property type="evidence" value="ECO:0007669"/>
    <property type="project" value="TreeGrafter"/>
</dbReference>
<dbReference type="CDD" id="cd01392">
    <property type="entry name" value="HTH_LacI"/>
    <property type="match status" value="1"/>
</dbReference>
<dbReference type="Pfam" id="PF00356">
    <property type="entry name" value="LacI"/>
    <property type="match status" value="1"/>
</dbReference>
<evidence type="ECO:0000256" key="2">
    <source>
        <dbReference type="ARBA" id="ARBA00023125"/>
    </source>
</evidence>
<evidence type="ECO:0000256" key="3">
    <source>
        <dbReference type="ARBA" id="ARBA00023163"/>
    </source>
</evidence>
<protein>
    <submittedName>
        <fullName evidence="6">LacI family transcriptional regulator</fullName>
    </submittedName>
</protein>
<dbReference type="PANTHER" id="PTHR30146:SF109">
    <property type="entry name" value="HTH-TYPE TRANSCRIPTIONAL REGULATOR GALS"/>
    <property type="match status" value="1"/>
</dbReference>
<dbReference type="Proteomes" id="UP000322918">
    <property type="component" value="Unassembled WGS sequence"/>
</dbReference>
<dbReference type="RefSeq" id="WP_128767943.1">
    <property type="nucleotide sequence ID" value="NZ_RXOC01000002.1"/>
</dbReference>
<comment type="caution">
    <text evidence="6">The sequence shown here is derived from an EMBL/GenBank/DDBJ whole genome shotgun (WGS) entry which is preliminary data.</text>
</comment>
<dbReference type="EMBL" id="RXOC01000002">
    <property type="protein sequence ID" value="RXF71696.1"/>
    <property type="molecule type" value="Genomic_DNA"/>
</dbReference>
<dbReference type="PROSITE" id="PS50932">
    <property type="entry name" value="HTH_LACI_2"/>
    <property type="match status" value="1"/>
</dbReference>
<keyword evidence="8" id="KW-1185">Reference proteome</keyword>
<dbReference type="Gene3D" id="1.10.260.40">
    <property type="entry name" value="lambda repressor-like DNA-binding domains"/>
    <property type="match status" value="1"/>
</dbReference>
<keyword evidence="3" id="KW-0804">Transcription</keyword>
<gene>
    <name evidence="6" type="ORF">EKH83_03135</name>
    <name evidence="5" type="ORF">F1649_14375</name>
</gene>
<dbReference type="GO" id="GO:0000976">
    <property type="term" value="F:transcription cis-regulatory region binding"/>
    <property type="evidence" value="ECO:0007669"/>
    <property type="project" value="TreeGrafter"/>
</dbReference>
<keyword evidence="2" id="KW-0238">DNA-binding</keyword>
<evidence type="ECO:0000313" key="6">
    <source>
        <dbReference type="EMBL" id="RXF71696.1"/>
    </source>
</evidence>
<name>A0A4Q0MFL8_9SPHI</name>
<dbReference type="InterPro" id="IPR028082">
    <property type="entry name" value="Peripla_BP_I"/>
</dbReference>
<dbReference type="SMART" id="SM00354">
    <property type="entry name" value="HTH_LACI"/>
    <property type="match status" value="1"/>
</dbReference>
<organism evidence="6 7">
    <name type="scientific">Arcticibacter tournemirensis</name>
    <dbReference type="NCBI Taxonomy" id="699437"/>
    <lineage>
        <taxon>Bacteria</taxon>
        <taxon>Pseudomonadati</taxon>
        <taxon>Bacteroidota</taxon>
        <taxon>Sphingobacteriia</taxon>
        <taxon>Sphingobacteriales</taxon>
        <taxon>Sphingobacteriaceae</taxon>
        <taxon>Arcticibacter</taxon>
    </lineage>
</organism>
<dbReference type="Proteomes" id="UP000290848">
    <property type="component" value="Unassembled WGS sequence"/>
</dbReference>
<evidence type="ECO:0000259" key="4">
    <source>
        <dbReference type="PROSITE" id="PS50932"/>
    </source>
</evidence>
<dbReference type="SUPFAM" id="SSF53822">
    <property type="entry name" value="Periplasmic binding protein-like I"/>
    <property type="match status" value="1"/>
</dbReference>
<accession>A0A4Q0MFL8</accession>
<sequence>MSNQRITIYDIAKELGISASYISKALNGKPGVSKQVRELVLQTAAKMNYKNNIYAANLRHGHSRTIGVIIPHINQSFFSDAIAGIELACSENNHNLIICQSHDLSELEARAIESLIRYNVDCILISVSAETESPALLEQIISHNIRLIQFDRVIESVDSYKVLNDNREISYNAAVCLIKEKFSKIAFIGGPPAVNVFRDRKEGYLKAMKDFSLNVPPNFIVEGRLGKEKACETAIQLLSLSDPPDAFFTVSDHQALGVAMALKKLNIDKNKVGLFGFANESFGELLSPSLSSVDQKSTAMGYEAAMLYFSEMLNGKELVKASKTKIIESELVIRESSKRMHQA</sequence>
<evidence type="ECO:0000256" key="1">
    <source>
        <dbReference type="ARBA" id="ARBA00023015"/>
    </source>
</evidence>
<dbReference type="Pfam" id="PF13407">
    <property type="entry name" value="Peripla_BP_4"/>
    <property type="match status" value="1"/>
</dbReference>
<reference evidence="6 7" key="1">
    <citation type="submission" date="2018-12" db="EMBL/GenBank/DDBJ databases">
        <title>The Draft Genome Sequence of the Soil Bacterium Pedobacter tournemirensis R1.</title>
        <authorList>
            <person name="He J."/>
        </authorList>
    </citation>
    <scope>NUCLEOTIDE SEQUENCE [LARGE SCALE GENOMIC DNA]</scope>
    <source>
        <strain evidence="6 7">R1</strain>
    </source>
</reference>
<feature type="domain" description="HTH lacI-type" evidence="4">
    <location>
        <begin position="6"/>
        <end position="60"/>
    </location>
</feature>
<reference evidence="5 8" key="2">
    <citation type="submission" date="2019-09" db="EMBL/GenBank/DDBJ databases">
        <title>Pararcticibacter amylolyticus gen. nov., sp. nov., isolated from a rottenly hemp rope, and reclassification of Pedobacter tournemirensis as Pararcticibacter tournemirensis comb. nov.</title>
        <authorList>
            <person name="Cai Y."/>
        </authorList>
    </citation>
    <scope>NUCLEOTIDE SEQUENCE [LARGE SCALE GENOMIC DNA]</scope>
    <source>
        <strain evidence="5 8">TF5-37.2-LB10</strain>
    </source>
</reference>
<dbReference type="EMBL" id="VWNE01000022">
    <property type="protein sequence ID" value="KAA8481714.1"/>
    <property type="molecule type" value="Genomic_DNA"/>
</dbReference>